<feature type="region of interest" description="Disordered" evidence="1">
    <location>
        <begin position="1"/>
        <end position="40"/>
    </location>
</feature>
<gene>
    <name evidence="2" type="ORF">PMIN01_11845</name>
</gene>
<evidence type="ECO:0000313" key="2">
    <source>
        <dbReference type="EMBL" id="KAF9729912.1"/>
    </source>
</evidence>
<proteinExistence type="predicted"/>
<sequence length="150" mass="16340">MPEQLTENRDAEVHTPYPRNDDEAPSSCKTEDSKVSSTSDANEGALVVLMVLDIPDEIPEQEVIAISFEAEATTCLLPQGVFSSRQESPTEDETDEGTVEEVGTKPTEETILVCPIVVRNRPRSGSGTSSAKATGCQIQCWMRLAWSIQP</sequence>
<feature type="compositionally biased region" description="Acidic residues" evidence="1">
    <location>
        <begin position="89"/>
        <end position="99"/>
    </location>
</feature>
<comment type="caution">
    <text evidence="2">The sequence shown here is derived from an EMBL/GenBank/DDBJ whole genome shotgun (WGS) entry which is preliminary data.</text>
</comment>
<evidence type="ECO:0000313" key="3">
    <source>
        <dbReference type="Proteomes" id="UP000756921"/>
    </source>
</evidence>
<reference evidence="2" key="1">
    <citation type="journal article" date="2020" name="Mol. Plant Microbe Interact.">
        <title>Genome Sequence of the Biocontrol Agent Coniothyrium minitans strain Conio (IMI 134523).</title>
        <authorList>
            <person name="Patel D."/>
            <person name="Shittu T.A."/>
            <person name="Baroncelli R."/>
            <person name="Muthumeenakshi S."/>
            <person name="Osborne T.H."/>
            <person name="Janganan T.K."/>
            <person name="Sreenivasaprasad S."/>
        </authorList>
    </citation>
    <scope>NUCLEOTIDE SEQUENCE</scope>
    <source>
        <strain evidence="2">Conio</strain>
    </source>
</reference>
<evidence type="ECO:0000256" key="1">
    <source>
        <dbReference type="SAM" id="MobiDB-lite"/>
    </source>
</evidence>
<feature type="compositionally biased region" description="Basic and acidic residues" evidence="1">
    <location>
        <begin position="1"/>
        <end position="13"/>
    </location>
</feature>
<dbReference type="EMBL" id="WJXW01000015">
    <property type="protein sequence ID" value="KAF9729912.1"/>
    <property type="molecule type" value="Genomic_DNA"/>
</dbReference>
<protein>
    <submittedName>
        <fullName evidence="2">Uncharacterized protein</fullName>
    </submittedName>
</protein>
<feature type="region of interest" description="Disordered" evidence="1">
    <location>
        <begin position="79"/>
        <end position="106"/>
    </location>
</feature>
<accession>A0A9P6G6T9</accession>
<keyword evidence="3" id="KW-1185">Reference proteome</keyword>
<organism evidence="2 3">
    <name type="scientific">Paraphaeosphaeria minitans</name>
    <dbReference type="NCBI Taxonomy" id="565426"/>
    <lineage>
        <taxon>Eukaryota</taxon>
        <taxon>Fungi</taxon>
        <taxon>Dikarya</taxon>
        <taxon>Ascomycota</taxon>
        <taxon>Pezizomycotina</taxon>
        <taxon>Dothideomycetes</taxon>
        <taxon>Pleosporomycetidae</taxon>
        <taxon>Pleosporales</taxon>
        <taxon>Massarineae</taxon>
        <taxon>Didymosphaeriaceae</taxon>
        <taxon>Paraphaeosphaeria</taxon>
    </lineage>
</organism>
<dbReference type="AlphaFoldDB" id="A0A9P6G6T9"/>
<name>A0A9P6G6T9_9PLEO</name>
<dbReference type="Proteomes" id="UP000756921">
    <property type="component" value="Unassembled WGS sequence"/>
</dbReference>